<reference evidence="2 3" key="2">
    <citation type="journal article" date="2012" name="Open Biol.">
        <title>Characteristics of nucleosomes and linker DNA regions on the genome of the basidiomycete Mixia osmundae revealed by mono- and dinucleosome mapping.</title>
        <authorList>
            <person name="Nishida H."/>
            <person name="Kondo S."/>
            <person name="Matsumoto T."/>
            <person name="Suzuki Y."/>
            <person name="Yoshikawa H."/>
            <person name="Taylor T.D."/>
            <person name="Sugiyama J."/>
        </authorList>
    </citation>
    <scope>NUCLEOTIDE SEQUENCE [LARGE SCALE GENOMIC DNA]</scope>
    <source>
        <strain evidence="3">CBS 9802 / IAM 14324 / JCM 22182 / KY 12970</strain>
    </source>
</reference>
<keyword evidence="3" id="KW-1185">Reference proteome</keyword>
<dbReference type="AlphaFoldDB" id="G7E6P3"/>
<sequence length="213" mass="23036">MWLTLILALVGSAVAPPRNLGELCIGVQSCIVNCFGQHVVPGASTPSAFRVYSGPTKTLFRALLQPVKGVLYANCHKQKDQPWAPTCSLVKSEMSPSQRDYVVDATATFEKFVQGSSEAIVAAISDCCELTWQARMEWRPGKAGNFAATVPTFILRCTNAVTIPSLRTGTQCQDSFAARTTFSCELDEDGDSCALSSEQRTGHGCRFRLSESS</sequence>
<comment type="caution">
    <text evidence="2">The sequence shown here is derived from an EMBL/GenBank/DDBJ whole genome shotgun (WGS) entry which is preliminary data.</text>
</comment>
<accession>G7E6P3</accession>
<name>G7E6P3_MIXOS</name>
<dbReference type="HOGENOM" id="CLU_1294694_0_0_1"/>
<feature type="signal peptide" evidence="1">
    <location>
        <begin position="1"/>
        <end position="15"/>
    </location>
</feature>
<dbReference type="InParanoid" id="G7E6P3"/>
<evidence type="ECO:0000256" key="1">
    <source>
        <dbReference type="SAM" id="SignalP"/>
    </source>
</evidence>
<gene>
    <name evidence="2" type="primary">Mo05189</name>
    <name evidence="2" type="ORF">E5Q_05189</name>
</gene>
<dbReference type="EMBL" id="BABT02000153">
    <property type="protein sequence ID" value="GAA98503.1"/>
    <property type="molecule type" value="Genomic_DNA"/>
</dbReference>
<evidence type="ECO:0000313" key="3">
    <source>
        <dbReference type="Proteomes" id="UP000009131"/>
    </source>
</evidence>
<proteinExistence type="predicted"/>
<dbReference type="Proteomes" id="UP000009131">
    <property type="component" value="Unassembled WGS sequence"/>
</dbReference>
<evidence type="ECO:0000313" key="2">
    <source>
        <dbReference type="EMBL" id="GAA98503.1"/>
    </source>
</evidence>
<organism evidence="2 3">
    <name type="scientific">Mixia osmundae (strain CBS 9802 / IAM 14324 / JCM 22182 / KY 12970)</name>
    <dbReference type="NCBI Taxonomy" id="764103"/>
    <lineage>
        <taxon>Eukaryota</taxon>
        <taxon>Fungi</taxon>
        <taxon>Dikarya</taxon>
        <taxon>Basidiomycota</taxon>
        <taxon>Pucciniomycotina</taxon>
        <taxon>Mixiomycetes</taxon>
        <taxon>Mixiales</taxon>
        <taxon>Mixiaceae</taxon>
        <taxon>Mixia</taxon>
    </lineage>
</organism>
<reference evidence="2 3" key="1">
    <citation type="journal article" date="2011" name="J. Gen. Appl. Microbiol.">
        <title>Draft genome sequencing of the enigmatic basidiomycete Mixia osmundae.</title>
        <authorList>
            <person name="Nishida H."/>
            <person name="Nagatsuka Y."/>
            <person name="Sugiyama J."/>
        </authorList>
    </citation>
    <scope>NUCLEOTIDE SEQUENCE [LARGE SCALE GENOMIC DNA]</scope>
    <source>
        <strain evidence="3">CBS 9802 / IAM 14324 / JCM 22182 / KY 12970</strain>
    </source>
</reference>
<keyword evidence="1" id="KW-0732">Signal</keyword>
<protein>
    <submittedName>
        <fullName evidence="2">Uncharacterized protein</fullName>
    </submittedName>
</protein>
<feature type="chain" id="PRO_5012429417" evidence="1">
    <location>
        <begin position="16"/>
        <end position="213"/>
    </location>
</feature>
<dbReference type="RefSeq" id="XP_014567676.1">
    <property type="nucleotide sequence ID" value="XM_014712190.1"/>
</dbReference>